<evidence type="ECO:0000256" key="2">
    <source>
        <dbReference type="PIRSR" id="PIRSR601952-1"/>
    </source>
</evidence>
<organism evidence="6 7">
    <name type="scientific">Cyclonatronum proteinivorum</name>
    <dbReference type="NCBI Taxonomy" id="1457365"/>
    <lineage>
        <taxon>Bacteria</taxon>
        <taxon>Pseudomonadati</taxon>
        <taxon>Balneolota</taxon>
        <taxon>Balneolia</taxon>
        <taxon>Balneolales</taxon>
        <taxon>Cyclonatronaceae</taxon>
        <taxon>Cyclonatronum</taxon>
    </lineage>
</organism>
<comment type="cofactor">
    <cofactor evidence="3">
        <name>Zn(2+)</name>
        <dbReference type="ChEBI" id="CHEBI:29105"/>
    </cofactor>
    <text evidence="3">Binds 2 Zn(2+) ions.</text>
</comment>
<dbReference type="Gene3D" id="1.10.60.40">
    <property type="match status" value="1"/>
</dbReference>
<feature type="binding site" evidence="3">
    <location>
        <position position="335"/>
    </location>
    <ligand>
        <name>Zn(2+)</name>
        <dbReference type="ChEBI" id="CHEBI:29105"/>
        <label>2</label>
    </ligand>
</feature>
<keyword evidence="3" id="KW-0862">Zinc</keyword>
<dbReference type="InterPro" id="IPR017850">
    <property type="entry name" value="Alkaline_phosphatase_core_sf"/>
</dbReference>
<reference evidence="6 7" key="1">
    <citation type="submission" date="2018-03" db="EMBL/GenBank/DDBJ databases">
        <title>Phenotypic and genomic properties of Cyclonatronum proteinivorum gen. nov., sp. nov., a haloalkaliphilic bacteroidete from soda lakes possessing Na+-translocating rhodopsin.</title>
        <authorList>
            <person name="Toshchakov S.V."/>
            <person name="Korzhenkov A."/>
            <person name="Samarov N.I."/>
            <person name="Kublanov I.V."/>
            <person name="Muntyan M.S."/>
            <person name="Sorokin D.Y."/>
        </authorList>
    </citation>
    <scope>NUCLEOTIDE SEQUENCE [LARGE SCALE GENOMIC DNA]</scope>
    <source>
        <strain evidence="6 7">Omega</strain>
    </source>
</reference>
<dbReference type="PANTHER" id="PTHR11596">
    <property type="entry name" value="ALKALINE PHOSPHATASE"/>
    <property type="match status" value="1"/>
</dbReference>
<feature type="binding site" evidence="3">
    <location>
        <position position="296"/>
    </location>
    <ligand>
        <name>Zn(2+)</name>
        <dbReference type="ChEBI" id="CHEBI:29105"/>
        <label>2</label>
    </ligand>
</feature>
<keyword evidence="1" id="KW-0597">Phosphoprotein</keyword>
<comment type="similarity">
    <text evidence="4">Belongs to the alkaline phosphatase family.</text>
</comment>
<feature type="chain" id="PRO_5016922019" evidence="5">
    <location>
        <begin position="36"/>
        <end position="486"/>
    </location>
</feature>
<dbReference type="Gene3D" id="3.40.720.10">
    <property type="entry name" value="Alkaline Phosphatase, subunit A"/>
    <property type="match status" value="1"/>
</dbReference>
<dbReference type="EMBL" id="CP027806">
    <property type="protein sequence ID" value="AXJ00657.1"/>
    <property type="molecule type" value="Genomic_DNA"/>
</dbReference>
<evidence type="ECO:0000256" key="5">
    <source>
        <dbReference type="SAM" id="SignalP"/>
    </source>
</evidence>
<dbReference type="InterPro" id="IPR006311">
    <property type="entry name" value="TAT_signal"/>
</dbReference>
<feature type="binding site" evidence="3">
    <location>
        <position position="58"/>
    </location>
    <ligand>
        <name>Mg(2+)</name>
        <dbReference type="ChEBI" id="CHEBI:18420"/>
    </ligand>
</feature>
<dbReference type="Proteomes" id="UP000254808">
    <property type="component" value="Chromosome"/>
</dbReference>
<evidence type="ECO:0000256" key="1">
    <source>
        <dbReference type="ARBA" id="ARBA00022553"/>
    </source>
</evidence>
<dbReference type="OrthoDB" id="9794455at2"/>
<evidence type="ECO:0000313" key="7">
    <source>
        <dbReference type="Proteomes" id="UP000254808"/>
    </source>
</evidence>
<dbReference type="PANTHER" id="PTHR11596:SF5">
    <property type="entry name" value="ALKALINE PHOSPHATASE"/>
    <property type="match status" value="1"/>
</dbReference>
<keyword evidence="3" id="KW-0479">Metal-binding</keyword>
<dbReference type="PROSITE" id="PS51318">
    <property type="entry name" value="TAT"/>
    <property type="match status" value="1"/>
</dbReference>
<dbReference type="CDD" id="cd16012">
    <property type="entry name" value="ALP"/>
    <property type="match status" value="1"/>
</dbReference>
<feature type="binding site" evidence="3">
    <location>
        <position position="287"/>
    </location>
    <ligand>
        <name>Mg(2+)</name>
        <dbReference type="ChEBI" id="CHEBI:18420"/>
    </ligand>
</feature>
<dbReference type="Pfam" id="PF00245">
    <property type="entry name" value="Alk_phosphatase"/>
    <property type="match status" value="1"/>
</dbReference>
<dbReference type="KEGG" id="cprv:CYPRO_1401"/>
<dbReference type="InterPro" id="IPR001952">
    <property type="entry name" value="Alkaline_phosphatase"/>
</dbReference>
<evidence type="ECO:0000313" key="6">
    <source>
        <dbReference type="EMBL" id="AXJ00657.1"/>
    </source>
</evidence>
<feature type="active site" description="Phosphoserine intermediate" evidence="2">
    <location>
        <position position="108"/>
    </location>
</feature>
<name>A0A345UJK5_9BACT</name>
<evidence type="ECO:0000256" key="4">
    <source>
        <dbReference type="RuleBase" id="RU003946"/>
    </source>
</evidence>
<feature type="signal peptide" evidence="5">
    <location>
        <begin position="1"/>
        <end position="35"/>
    </location>
</feature>
<keyword evidence="5" id="KW-0732">Signal</keyword>
<keyword evidence="7" id="KW-1185">Reference proteome</keyword>
<comment type="cofactor">
    <cofactor evidence="3">
        <name>Mg(2+)</name>
        <dbReference type="ChEBI" id="CHEBI:18420"/>
    </cofactor>
    <text evidence="3">Binds 1 Mg(2+) ion.</text>
</comment>
<keyword evidence="3" id="KW-0460">Magnesium</keyword>
<dbReference type="AlphaFoldDB" id="A0A345UJK5"/>
<feature type="binding site" evidence="3">
    <location>
        <position position="292"/>
    </location>
    <ligand>
        <name>Zn(2+)</name>
        <dbReference type="ChEBI" id="CHEBI:29105"/>
        <label>2</label>
    </ligand>
</feature>
<protein>
    <submittedName>
        <fullName evidence="6">Alkaline phosphatase</fullName>
    </submittedName>
</protein>
<evidence type="ECO:0000256" key="3">
    <source>
        <dbReference type="PIRSR" id="PIRSR601952-2"/>
    </source>
</evidence>
<feature type="binding site" evidence="3">
    <location>
        <position position="442"/>
    </location>
    <ligand>
        <name>Zn(2+)</name>
        <dbReference type="ChEBI" id="CHEBI:29105"/>
        <label>2</label>
    </ligand>
</feature>
<gene>
    <name evidence="6" type="ORF">CYPRO_1401</name>
</gene>
<dbReference type="PRINTS" id="PR00113">
    <property type="entry name" value="ALKPHPHTASE"/>
</dbReference>
<feature type="binding site" evidence="3">
    <location>
        <position position="159"/>
    </location>
    <ligand>
        <name>Mg(2+)</name>
        <dbReference type="ChEBI" id="CHEBI:18420"/>
    </ligand>
</feature>
<dbReference type="SMART" id="SM00098">
    <property type="entry name" value="alkPPc"/>
    <property type="match status" value="1"/>
</dbReference>
<proteinExistence type="inferred from homology"/>
<feature type="binding site" evidence="3">
    <location>
        <position position="161"/>
    </location>
    <ligand>
        <name>Mg(2+)</name>
        <dbReference type="ChEBI" id="CHEBI:18420"/>
    </ligand>
</feature>
<feature type="binding site" evidence="3">
    <location>
        <position position="58"/>
    </location>
    <ligand>
        <name>Zn(2+)</name>
        <dbReference type="ChEBI" id="CHEBI:29105"/>
        <label>2</label>
    </ligand>
</feature>
<dbReference type="GO" id="GO:0046872">
    <property type="term" value="F:metal ion binding"/>
    <property type="evidence" value="ECO:0007669"/>
    <property type="project" value="UniProtKB-KW"/>
</dbReference>
<dbReference type="GO" id="GO:0004035">
    <property type="term" value="F:alkaline phosphatase activity"/>
    <property type="evidence" value="ECO:0007669"/>
    <property type="project" value="TreeGrafter"/>
</dbReference>
<feature type="binding site" evidence="3">
    <location>
        <position position="336"/>
    </location>
    <ligand>
        <name>Zn(2+)</name>
        <dbReference type="ChEBI" id="CHEBI:29105"/>
        <label>2</label>
    </ligand>
</feature>
<sequence>MKNSKKTNAGLNRRDFLKFGALTGMFAGASGVASACATPASNGNFAGRAKYIIFMVSDGMSHGTLQMADLMSRRLHGRPSKWIELYEQRAVTRGLMDMTTGNASVPDSAAASSSWGCGHRITNGNVNMDDNENPFEPIIPIFGRHGRKTGLVTTTEITHATPAGFTANVQRRHMQDDIAAQYLEREVDVMLGGGRRHFDPDVREDGQDLYAGFRDKGYKVALTKAELGQPNGFGRVLGTFTERHLPYSRDHENTEELVLDVPTLAEMSKYAIDTLYASGDGFILQIEGGRVDHAAHSMDATGLVYDQIAFDDAIRVAWDFYLQHPDETLIVMTTDHGNANPSLNAAGSGYNDSDPFFNRLQEFTYTNNWIMRGLNEDSSVADIVARVGTATGLDFERDHARMLQQALRGEFQAAYAMKARPMNVLGGLMSNYTAVSFTGSVHTADYVELAAAGPGSETLGPITRNTDWFGLMLTAAGIEIPEMRQS</sequence>
<dbReference type="SUPFAM" id="SSF53649">
    <property type="entry name" value="Alkaline phosphatase-like"/>
    <property type="match status" value="1"/>
</dbReference>
<accession>A0A345UJK5</accession>